<evidence type="ECO:0000256" key="7">
    <source>
        <dbReference type="ARBA" id="ARBA00022679"/>
    </source>
</evidence>
<dbReference type="PRINTS" id="PR00864">
    <property type="entry name" value="PREPILNPTASE"/>
</dbReference>
<organism evidence="22 23">
    <name type="scientific">Pseudofulvimonas gallinarii</name>
    <dbReference type="NCBI Taxonomy" id="634155"/>
    <lineage>
        <taxon>Bacteria</taxon>
        <taxon>Pseudomonadati</taxon>
        <taxon>Pseudomonadota</taxon>
        <taxon>Gammaproteobacteria</taxon>
        <taxon>Lysobacterales</taxon>
        <taxon>Rhodanobacteraceae</taxon>
        <taxon>Pseudofulvimonas</taxon>
    </lineage>
</organism>
<evidence type="ECO:0000259" key="21">
    <source>
        <dbReference type="Pfam" id="PF06750"/>
    </source>
</evidence>
<evidence type="ECO:0000256" key="4">
    <source>
        <dbReference type="ARBA" id="ARBA00022519"/>
    </source>
</evidence>
<dbReference type="GO" id="GO:0004190">
    <property type="term" value="F:aspartic-type endopeptidase activity"/>
    <property type="evidence" value="ECO:0007669"/>
    <property type="project" value="UniProtKB-EC"/>
</dbReference>
<evidence type="ECO:0000313" key="22">
    <source>
        <dbReference type="EMBL" id="TCS93705.1"/>
    </source>
</evidence>
<dbReference type="InterPro" id="IPR000045">
    <property type="entry name" value="Prepilin_IV_endopep_pep"/>
</dbReference>
<dbReference type="Gene3D" id="1.20.120.1220">
    <property type="match status" value="1"/>
</dbReference>
<evidence type="ECO:0000313" key="23">
    <source>
        <dbReference type="Proteomes" id="UP000294599"/>
    </source>
</evidence>
<dbReference type="InterPro" id="IPR014032">
    <property type="entry name" value="Peptidase_A24A_bac"/>
</dbReference>
<keyword evidence="13 18" id="KW-0511">Multifunctional enzyme</keyword>
<dbReference type="GO" id="GO:0006465">
    <property type="term" value="P:signal peptide processing"/>
    <property type="evidence" value="ECO:0007669"/>
    <property type="project" value="TreeGrafter"/>
</dbReference>
<dbReference type="Proteomes" id="UP000294599">
    <property type="component" value="Unassembled WGS sequence"/>
</dbReference>
<dbReference type="PANTHER" id="PTHR30487:SF0">
    <property type="entry name" value="PREPILIN LEADER PEPTIDASE_N-METHYLTRANSFERASE-RELATED"/>
    <property type="match status" value="1"/>
</dbReference>
<dbReference type="Pfam" id="PF06750">
    <property type="entry name" value="A24_N_bact"/>
    <property type="match status" value="1"/>
</dbReference>
<evidence type="ECO:0000256" key="18">
    <source>
        <dbReference type="RuleBase" id="RU003794"/>
    </source>
</evidence>
<evidence type="ECO:0000256" key="10">
    <source>
        <dbReference type="ARBA" id="ARBA00022801"/>
    </source>
</evidence>
<feature type="transmembrane region" description="Helical" evidence="19">
    <location>
        <begin position="109"/>
        <end position="129"/>
    </location>
</feature>
<keyword evidence="7 18" id="KW-0808">Transferase</keyword>
<feature type="transmembrane region" description="Helical" evidence="19">
    <location>
        <begin position="135"/>
        <end position="153"/>
    </location>
</feature>
<evidence type="ECO:0000259" key="20">
    <source>
        <dbReference type="Pfam" id="PF01478"/>
    </source>
</evidence>
<dbReference type="EC" id="2.1.1.-" evidence="18"/>
<accession>A0A4S3KXZ9</accession>
<feature type="transmembrane region" description="Helical" evidence="19">
    <location>
        <begin position="219"/>
        <end position="252"/>
    </location>
</feature>
<feature type="domain" description="Prepilin peptidase A24 N-terminal" evidence="21">
    <location>
        <begin position="23"/>
        <end position="129"/>
    </location>
</feature>
<dbReference type="PANTHER" id="PTHR30487">
    <property type="entry name" value="TYPE 4 PREPILIN-LIKE PROTEINS LEADER PEPTIDE-PROCESSING ENZYME"/>
    <property type="match status" value="1"/>
</dbReference>
<sequence length="292" mass="31725">MFEGVFAQLSPLEPWWPWIAAALGAIVGSFLNVVILRLPLRLEWSWRQQAREFLGEPAEDIAAAPPGLVMDHSRCPSCQAPIRAWQNIPVISWLLLRGRCASCRTAISWQYPLVELLTALASLAVALKFGFTFEAVAALGFTWTLVALCGIDFRTQLLPDQLTLCLLWAGLLLALQPLFVGPAQAILGAALGYLSLWSVFWLFRLATGKEGMGYGDFKLLAALGAWLGPMALLPIVLIASLSGAVIGGIYLAVKHGGESKPFAFGPYLAIAGWIQLIAGDWLLARYYALLGM</sequence>
<evidence type="ECO:0000256" key="11">
    <source>
        <dbReference type="ARBA" id="ARBA00022989"/>
    </source>
</evidence>
<keyword evidence="12 19" id="KW-0472">Membrane</keyword>
<evidence type="ECO:0000256" key="9">
    <source>
        <dbReference type="ARBA" id="ARBA00022692"/>
    </source>
</evidence>
<evidence type="ECO:0000256" key="5">
    <source>
        <dbReference type="ARBA" id="ARBA00022603"/>
    </source>
</evidence>
<feature type="domain" description="Prepilin type IV endopeptidase peptidase" evidence="20">
    <location>
        <begin position="141"/>
        <end position="247"/>
    </location>
</feature>
<evidence type="ECO:0000256" key="13">
    <source>
        <dbReference type="ARBA" id="ARBA00023268"/>
    </source>
</evidence>
<evidence type="ECO:0000256" key="1">
    <source>
        <dbReference type="ARBA" id="ARBA00004429"/>
    </source>
</evidence>
<keyword evidence="9 18" id="KW-0812">Transmembrane</keyword>
<protein>
    <recommendedName>
        <fullName evidence="16 18">Prepilin leader peptidase/N-methyltransferase</fullName>
        <ecNumber evidence="18">2.1.1.-</ecNumber>
        <ecNumber evidence="15 18">3.4.23.43</ecNumber>
    </recommendedName>
</protein>
<evidence type="ECO:0000256" key="14">
    <source>
        <dbReference type="ARBA" id="ARBA00050401"/>
    </source>
</evidence>
<evidence type="ECO:0000256" key="17">
    <source>
        <dbReference type="RuleBase" id="RU003793"/>
    </source>
</evidence>
<keyword evidence="8" id="KW-0949">S-adenosyl-L-methionine</keyword>
<keyword evidence="6 18" id="KW-0645">Protease</keyword>
<feature type="transmembrane region" description="Helical" evidence="19">
    <location>
        <begin position="185"/>
        <end position="207"/>
    </location>
</feature>
<feature type="transmembrane region" description="Helical" evidence="19">
    <location>
        <begin position="264"/>
        <end position="283"/>
    </location>
</feature>
<dbReference type="InterPro" id="IPR010627">
    <property type="entry name" value="Prepilin_pept_A24_N"/>
</dbReference>
<keyword evidence="23" id="KW-1185">Reference proteome</keyword>
<dbReference type="OrthoDB" id="9789291at2"/>
<gene>
    <name evidence="22" type="ORF">EDC25_12626</name>
</gene>
<dbReference type="EMBL" id="SMAF01000026">
    <property type="protein sequence ID" value="TCS93705.1"/>
    <property type="molecule type" value="Genomic_DNA"/>
</dbReference>
<evidence type="ECO:0000256" key="16">
    <source>
        <dbReference type="ARBA" id="ARBA00071870"/>
    </source>
</evidence>
<keyword evidence="5 18" id="KW-0489">Methyltransferase</keyword>
<dbReference type="Pfam" id="PF01478">
    <property type="entry name" value="Peptidase_A24"/>
    <property type="match status" value="1"/>
</dbReference>
<keyword evidence="3" id="KW-1003">Cell membrane</keyword>
<dbReference type="AlphaFoldDB" id="A0A4S3KXZ9"/>
<keyword evidence="10 18" id="KW-0378">Hydrolase</keyword>
<comment type="function">
    <text evidence="18">Plays an essential role in type IV pili and type II pseudopili formation by proteolytically removing the leader sequence from substrate proteins and subsequently monomethylating the alpha-amino group of the newly exposed N-terminal phenylalanine.</text>
</comment>
<proteinExistence type="inferred from homology"/>
<keyword evidence="11 19" id="KW-1133">Transmembrane helix</keyword>
<evidence type="ECO:0000256" key="8">
    <source>
        <dbReference type="ARBA" id="ARBA00022691"/>
    </source>
</evidence>
<feature type="transmembrane region" description="Helical" evidence="19">
    <location>
        <begin position="162"/>
        <end position="179"/>
    </location>
</feature>
<dbReference type="RefSeq" id="WP_132577606.1">
    <property type="nucleotide sequence ID" value="NZ_JBHLWF010000029.1"/>
</dbReference>
<dbReference type="InterPro" id="IPR050882">
    <property type="entry name" value="Prepilin_peptidase/N-MTase"/>
</dbReference>
<evidence type="ECO:0000256" key="19">
    <source>
        <dbReference type="SAM" id="Phobius"/>
    </source>
</evidence>
<reference evidence="22 23" key="1">
    <citation type="submission" date="2019-03" db="EMBL/GenBank/DDBJ databases">
        <title>Genomic Encyclopedia of Type Strains, Phase IV (KMG-IV): sequencing the most valuable type-strain genomes for metagenomic binning, comparative biology and taxonomic classification.</title>
        <authorList>
            <person name="Goeker M."/>
        </authorList>
    </citation>
    <scope>NUCLEOTIDE SEQUENCE [LARGE SCALE GENOMIC DNA]</scope>
    <source>
        <strain evidence="22 23">DSM 21944</strain>
    </source>
</reference>
<evidence type="ECO:0000256" key="6">
    <source>
        <dbReference type="ARBA" id="ARBA00022670"/>
    </source>
</evidence>
<evidence type="ECO:0000256" key="15">
    <source>
        <dbReference type="ARBA" id="ARBA00067082"/>
    </source>
</evidence>
<comment type="subcellular location">
    <subcellularLocation>
        <location evidence="1">Cell inner membrane</location>
        <topology evidence="1">Multi-pass membrane protein</topology>
    </subcellularLocation>
    <subcellularLocation>
        <location evidence="18">Cell membrane</location>
        <topology evidence="18">Multi-pass membrane protein</topology>
    </subcellularLocation>
</comment>
<evidence type="ECO:0000256" key="3">
    <source>
        <dbReference type="ARBA" id="ARBA00022475"/>
    </source>
</evidence>
<dbReference type="EC" id="3.4.23.43" evidence="15 18"/>
<evidence type="ECO:0000256" key="12">
    <source>
        <dbReference type="ARBA" id="ARBA00023136"/>
    </source>
</evidence>
<comment type="similarity">
    <text evidence="2 17">Belongs to the peptidase A24 family.</text>
</comment>
<evidence type="ECO:0000256" key="2">
    <source>
        <dbReference type="ARBA" id="ARBA00005801"/>
    </source>
</evidence>
<dbReference type="FunFam" id="1.20.120.1220:FF:000001">
    <property type="entry name" value="Type 4 prepilin-like proteins leader peptide-processing enzyme"/>
    <property type="match status" value="1"/>
</dbReference>
<dbReference type="GO" id="GO:0032259">
    <property type="term" value="P:methylation"/>
    <property type="evidence" value="ECO:0007669"/>
    <property type="project" value="UniProtKB-KW"/>
</dbReference>
<dbReference type="GO" id="GO:0005886">
    <property type="term" value="C:plasma membrane"/>
    <property type="evidence" value="ECO:0007669"/>
    <property type="project" value="UniProtKB-SubCell"/>
</dbReference>
<comment type="catalytic activity">
    <reaction evidence="14 18">
        <text>Typically cleaves a -Gly-|-Phe- bond to release an N-terminal, basic peptide of 5-8 residues from type IV prepilin, and then N-methylates the new N-terminal amino group, the methyl donor being S-adenosyl-L-methionine.</text>
        <dbReference type="EC" id="3.4.23.43"/>
    </reaction>
</comment>
<keyword evidence="4" id="KW-0997">Cell inner membrane</keyword>
<dbReference type="GO" id="GO:0008168">
    <property type="term" value="F:methyltransferase activity"/>
    <property type="evidence" value="ECO:0007669"/>
    <property type="project" value="UniProtKB-KW"/>
</dbReference>
<feature type="transmembrane region" description="Helical" evidence="19">
    <location>
        <begin position="15"/>
        <end position="38"/>
    </location>
</feature>
<name>A0A4S3KXZ9_9GAMM</name>
<comment type="caution">
    <text evidence="22">The sequence shown here is derived from an EMBL/GenBank/DDBJ whole genome shotgun (WGS) entry which is preliminary data.</text>
</comment>